<dbReference type="PANTHER" id="PTHR30522">
    <property type="entry name" value="NUCLEOSIDE TRIPHOSPHATE PYROPHOSPHOHYDROLASE"/>
    <property type="match status" value="1"/>
</dbReference>
<dbReference type="InterPro" id="IPR048011">
    <property type="entry name" value="NTP-PPase_MazG-like_C"/>
</dbReference>
<dbReference type="CDD" id="cd11529">
    <property type="entry name" value="NTP-PPase_MazG_Cterm"/>
    <property type="match status" value="1"/>
</dbReference>
<dbReference type="InterPro" id="IPR004518">
    <property type="entry name" value="MazG-like_dom"/>
</dbReference>
<dbReference type="InterPro" id="IPR014777">
    <property type="entry name" value="4pyrrole_Mease_sub1"/>
</dbReference>
<evidence type="ECO:0000259" key="1">
    <source>
        <dbReference type="Pfam" id="PF00590"/>
    </source>
</evidence>
<dbReference type="GO" id="GO:0008168">
    <property type="term" value="F:methyltransferase activity"/>
    <property type="evidence" value="ECO:0007669"/>
    <property type="project" value="InterPro"/>
</dbReference>
<dbReference type="PANTHER" id="PTHR30522:SF0">
    <property type="entry name" value="NUCLEOSIDE TRIPHOSPHATE PYROPHOSPHOHYDROLASE"/>
    <property type="match status" value="1"/>
</dbReference>
<dbReference type="Proteomes" id="UP000005361">
    <property type="component" value="Chromosome"/>
</dbReference>
<dbReference type="InterPro" id="IPR035013">
    <property type="entry name" value="YabN_N"/>
</dbReference>
<evidence type="ECO:0000259" key="2">
    <source>
        <dbReference type="Pfam" id="PF03819"/>
    </source>
</evidence>
<dbReference type="Pfam" id="PF03819">
    <property type="entry name" value="MazG"/>
    <property type="match status" value="2"/>
</dbReference>
<dbReference type="GO" id="GO:0046052">
    <property type="term" value="P:UTP catabolic process"/>
    <property type="evidence" value="ECO:0007669"/>
    <property type="project" value="TreeGrafter"/>
</dbReference>
<dbReference type="InterPro" id="IPR048015">
    <property type="entry name" value="NTP-PPase_MazG-like_N"/>
</dbReference>
<dbReference type="GO" id="GO:0047429">
    <property type="term" value="F:nucleoside triphosphate diphosphatase activity"/>
    <property type="evidence" value="ECO:0007669"/>
    <property type="project" value="InterPro"/>
</dbReference>
<gene>
    <name evidence="3" type="ORF">JBW_03974</name>
</gene>
<sequence>MGEITIVGLGPGSFGLITVETLELLKTAEKLLLRTAKHPTVTAMMERGIAFTSYDYVYEEKTSFKEVYETIAHECLRQAALGKKVVYAVPGSPLVAEKTVMLIRQLAGEQGIAVRILPGMSFLEVLYTRLAIDPIEGITVLDAADLAAIPPELMTALVVTQVYNHYVASEAKLVLMEYYPDDYEVIVVKNLGLPDEQLLTVPLFEMDRVQEIDHLTSVYVPRRSTAVKRFSLDPILDVMAKLRSNEGCVWDIEQTHSSLRRYIVEEVYEVLEAIDLQQGELLCEELGDLLLQIVFHARIAEEAKVFTMQQVIDGIAEKMIRRHPHVFGDTSVRDAGEVVLNWDAIKKQEHGHERPSVLDGIPKGLPSLMRAYKLQAKAAKVGFDWDRIEPVWDKIYEELEELKDACAQGQAINMEAELGDVIFSIVNLARFLKIDGEVALNTTNNKFRRRFLYIEKVMKEKKLKWENMSLKQLDFLWEEAKSNKI</sequence>
<dbReference type="InterPro" id="IPR035996">
    <property type="entry name" value="4pyrrol_Methylase_sf"/>
</dbReference>
<proteinExistence type="predicted"/>
<dbReference type="GO" id="GO:0046047">
    <property type="term" value="P:TTP catabolic process"/>
    <property type="evidence" value="ECO:0007669"/>
    <property type="project" value="TreeGrafter"/>
</dbReference>
<dbReference type="GO" id="GO:0046061">
    <property type="term" value="P:dATP catabolic process"/>
    <property type="evidence" value="ECO:0007669"/>
    <property type="project" value="TreeGrafter"/>
</dbReference>
<dbReference type="InterPro" id="IPR024180">
    <property type="entry name" value="Tetrapyrrole_Mease/MazG_pred"/>
</dbReference>
<dbReference type="SUPFAM" id="SSF53790">
    <property type="entry name" value="Tetrapyrrole methylase"/>
    <property type="match status" value="1"/>
</dbReference>
<dbReference type="InterPro" id="IPR000878">
    <property type="entry name" value="4pyrrol_Mease"/>
</dbReference>
<reference evidence="4" key="2">
    <citation type="submission" date="2015-02" db="EMBL/GenBank/DDBJ databases">
        <title>Complete Genome Sequence of Pelosinus fermentans JBW45.</title>
        <authorList>
            <person name="De Leon K.B."/>
            <person name="Utturkar S.M."/>
            <person name="Camilleri L.B."/>
            <person name="Arkin A.P."/>
            <person name="Fields M.W."/>
            <person name="Brown S.D."/>
            <person name="Wall J.D."/>
        </authorList>
    </citation>
    <scope>NUCLEOTIDE SEQUENCE [LARGE SCALE GENOMIC DNA]</scope>
    <source>
        <strain evidence="4">JBW45</strain>
    </source>
</reference>
<dbReference type="STRING" id="1192197.JBW_03974"/>
<dbReference type="FunFam" id="1.10.287.1080:FF:000001">
    <property type="entry name" value="Nucleoside triphosphate pyrophosphohydrolase"/>
    <property type="match status" value="1"/>
</dbReference>
<dbReference type="GO" id="GO:0046076">
    <property type="term" value="P:dTTP catabolic process"/>
    <property type="evidence" value="ECO:0007669"/>
    <property type="project" value="TreeGrafter"/>
</dbReference>
<dbReference type="OrthoDB" id="9808939at2"/>
<dbReference type="NCBIfam" id="TIGR00444">
    <property type="entry name" value="mazG"/>
    <property type="match status" value="1"/>
</dbReference>
<accession>I9DHF2</accession>
<dbReference type="FunFam" id="1.10.287.1080:FF:000003">
    <property type="entry name" value="Nucleoside triphosphate pyrophosphohydrolase"/>
    <property type="match status" value="1"/>
</dbReference>
<dbReference type="SUPFAM" id="SSF101386">
    <property type="entry name" value="all-alpha NTP pyrophosphatases"/>
    <property type="match status" value="2"/>
</dbReference>
<dbReference type="GO" id="GO:0006950">
    <property type="term" value="P:response to stress"/>
    <property type="evidence" value="ECO:0007669"/>
    <property type="project" value="UniProtKB-ARBA"/>
</dbReference>
<dbReference type="NCBIfam" id="NF007113">
    <property type="entry name" value="PRK09562.1"/>
    <property type="match status" value="1"/>
</dbReference>
<dbReference type="Gene3D" id="1.10.287.1080">
    <property type="entry name" value="MazG-like"/>
    <property type="match status" value="2"/>
</dbReference>
<dbReference type="KEGG" id="pft:JBW_03974"/>
<evidence type="ECO:0000313" key="4">
    <source>
        <dbReference type="Proteomes" id="UP000005361"/>
    </source>
</evidence>
<dbReference type="Gene3D" id="3.40.1010.10">
    <property type="entry name" value="Cobalt-precorrin-4 Transmethylase, Domain 1"/>
    <property type="match status" value="1"/>
</dbReference>
<dbReference type="CDD" id="cd11528">
    <property type="entry name" value="NTP-PPase_MazG_Nterm"/>
    <property type="match status" value="1"/>
</dbReference>
<dbReference type="GO" id="GO:0006203">
    <property type="term" value="P:dGTP catabolic process"/>
    <property type="evidence" value="ECO:0007669"/>
    <property type="project" value="TreeGrafter"/>
</dbReference>
<dbReference type="HOGENOM" id="CLU_038356_1_2_9"/>
<evidence type="ECO:0000313" key="3">
    <source>
        <dbReference type="EMBL" id="AJQ29311.1"/>
    </source>
</evidence>
<organism evidence="3 4">
    <name type="scientific">Pelosinus fermentans JBW45</name>
    <dbReference type="NCBI Taxonomy" id="1192197"/>
    <lineage>
        <taxon>Bacteria</taxon>
        <taxon>Bacillati</taxon>
        <taxon>Bacillota</taxon>
        <taxon>Negativicutes</taxon>
        <taxon>Selenomonadales</taxon>
        <taxon>Sporomusaceae</taxon>
        <taxon>Pelosinus</taxon>
    </lineage>
</organism>
<feature type="domain" description="NTP pyrophosphohydrolase MazG-like" evidence="2">
    <location>
        <begin position="395"/>
        <end position="450"/>
    </location>
</feature>
<dbReference type="PIRSF" id="PIRSF002845">
    <property type="entry name" value="Ttrprl_mtas_MazG"/>
    <property type="match status" value="1"/>
</dbReference>
<dbReference type="RefSeq" id="WP_007956232.1">
    <property type="nucleotide sequence ID" value="NZ_CP010978.1"/>
</dbReference>
<reference evidence="3 4" key="1">
    <citation type="journal article" date="2015" name="Genome Announc.">
        <title>Complete Genome Sequence of Pelosinus fermentans JBW45, a Member of a Remarkably Competitive Group of Negativicutes in the Firmicutes Phylum.</title>
        <authorList>
            <person name="De Leon K.B."/>
            <person name="Utturkar S.M."/>
            <person name="Camilleri L.B."/>
            <person name="Elias D.A."/>
            <person name="Arkin A.P."/>
            <person name="Fields M.W."/>
            <person name="Brown S.D."/>
            <person name="Wall J.D."/>
        </authorList>
    </citation>
    <scope>NUCLEOTIDE SEQUENCE [LARGE SCALE GENOMIC DNA]</scope>
    <source>
        <strain evidence="3 4">JBW45</strain>
    </source>
</reference>
<protein>
    <submittedName>
        <fullName evidence="3">MazG family protein</fullName>
    </submittedName>
</protein>
<feature type="domain" description="NTP pyrophosphohydrolase MazG-like" evidence="2">
    <location>
        <begin position="254"/>
        <end position="327"/>
    </location>
</feature>
<dbReference type="GO" id="GO:0046081">
    <property type="term" value="P:dUTP catabolic process"/>
    <property type="evidence" value="ECO:0007669"/>
    <property type="project" value="TreeGrafter"/>
</dbReference>
<dbReference type="Pfam" id="PF00590">
    <property type="entry name" value="TP_methylase"/>
    <property type="match status" value="1"/>
</dbReference>
<feature type="domain" description="Tetrapyrrole methylase" evidence="1">
    <location>
        <begin position="4"/>
        <end position="206"/>
    </location>
</feature>
<dbReference type="CDD" id="cd11723">
    <property type="entry name" value="YabN_N_like"/>
    <property type="match status" value="1"/>
</dbReference>
<name>I9DHF2_9FIRM</name>
<dbReference type="AlphaFoldDB" id="I9DHF2"/>
<dbReference type="EMBL" id="CP010978">
    <property type="protein sequence ID" value="AJQ29311.1"/>
    <property type="molecule type" value="Genomic_DNA"/>
</dbReference>
<dbReference type="InterPro" id="IPR011551">
    <property type="entry name" value="NTP_PyrPHydrolase_MazG"/>
</dbReference>